<dbReference type="InterPro" id="IPR020846">
    <property type="entry name" value="MFS_dom"/>
</dbReference>
<dbReference type="SUPFAM" id="SSF103473">
    <property type="entry name" value="MFS general substrate transporter"/>
    <property type="match status" value="1"/>
</dbReference>
<evidence type="ECO:0000256" key="3">
    <source>
        <dbReference type="ARBA" id="ARBA00022692"/>
    </source>
</evidence>
<dbReference type="GO" id="GO:0005886">
    <property type="term" value="C:plasma membrane"/>
    <property type="evidence" value="ECO:0007669"/>
    <property type="project" value="UniProtKB-SubCell"/>
</dbReference>
<evidence type="ECO:0000313" key="8">
    <source>
        <dbReference type="EMBL" id="GGH83262.1"/>
    </source>
</evidence>
<name>A0A8J2ZXI8_9BACL</name>
<dbReference type="PROSITE" id="PS50850">
    <property type="entry name" value="MFS"/>
    <property type="match status" value="1"/>
</dbReference>
<dbReference type="InterPro" id="IPR011701">
    <property type="entry name" value="MFS"/>
</dbReference>
<keyword evidence="2" id="KW-0813">Transport</keyword>
<feature type="transmembrane region" description="Helical" evidence="6">
    <location>
        <begin position="341"/>
        <end position="362"/>
    </location>
</feature>
<feature type="transmembrane region" description="Helical" evidence="6">
    <location>
        <begin position="59"/>
        <end position="77"/>
    </location>
</feature>
<keyword evidence="9" id="KW-1185">Reference proteome</keyword>
<dbReference type="EMBL" id="BMFV01000017">
    <property type="protein sequence ID" value="GGH83262.1"/>
    <property type="molecule type" value="Genomic_DNA"/>
</dbReference>
<dbReference type="Gene3D" id="1.20.1250.20">
    <property type="entry name" value="MFS general substrate transporter like domains"/>
    <property type="match status" value="2"/>
</dbReference>
<evidence type="ECO:0000259" key="7">
    <source>
        <dbReference type="PROSITE" id="PS50850"/>
    </source>
</evidence>
<protein>
    <submittedName>
        <fullName evidence="8">MFS transporter</fullName>
    </submittedName>
</protein>
<reference evidence="8" key="1">
    <citation type="journal article" date="2014" name="Int. J. Syst. Evol. Microbiol.">
        <title>Complete genome sequence of Corynebacterium casei LMG S-19264T (=DSM 44701T), isolated from a smear-ripened cheese.</title>
        <authorList>
            <consortium name="US DOE Joint Genome Institute (JGI-PGF)"/>
            <person name="Walter F."/>
            <person name="Albersmeier A."/>
            <person name="Kalinowski J."/>
            <person name="Ruckert C."/>
        </authorList>
    </citation>
    <scope>NUCLEOTIDE SEQUENCE</scope>
    <source>
        <strain evidence="8">CGMCC 1.12777</strain>
    </source>
</reference>
<evidence type="ECO:0000256" key="5">
    <source>
        <dbReference type="ARBA" id="ARBA00023136"/>
    </source>
</evidence>
<evidence type="ECO:0000313" key="9">
    <source>
        <dbReference type="Proteomes" id="UP000656813"/>
    </source>
</evidence>
<dbReference type="Proteomes" id="UP000656813">
    <property type="component" value="Unassembled WGS sequence"/>
</dbReference>
<sequence length="435" mass="47383">MLAKKTQEPLEKKSRFTLPGLRWWMFSFFILVMIINYIDRSSISIAMPLISKELHLNSVTIGIILSSFSWTYAIMQLPGGWLVDKLKPRKIVTTSLVGWGIAEAITGFASGVATLLGMRMLLGLFEGPVQNGANTSLIRWLRKHERSRGSTLVDGGGPLGTAIGGLFVTGLIIWLGSWRLAFAAVGIITVLIGVIAWLFMRDNPADHPMITEEEKNYLAKIDEEDKDETDNVTGFAGKYFLHLSPWMLLLAFFGYDIVLFGLLTWAPTYISEAQHISLGMTGIWTFVIFGAGFVGEVFAGQLADFLIRRGANVNAVLRTMLGFAGLGVAAAIILVSHVSTASSAILLITLANFFLRWGGLYWSIPARLAAKKHVGQLTGAMNFSGNVAGIIIPILIGFIVEATNSYAGVFVTFAIAGLLMAIGSVVINYSRKIKI</sequence>
<feature type="transmembrane region" description="Helical" evidence="6">
    <location>
        <begin position="180"/>
        <end position="200"/>
    </location>
</feature>
<comment type="subcellular location">
    <subcellularLocation>
        <location evidence="1">Cell membrane</location>
        <topology evidence="1">Multi-pass membrane protein</topology>
    </subcellularLocation>
</comment>
<dbReference type="PANTHER" id="PTHR11662">
    <property type="entry name" value="SOLUTE CARRIER FAMILY 17"/>
    <property type="match status" value="1"/>
</dbReference>
<feature type="transmembrane region" description="Helical" evidence="6">
    <location>
        <begin position="152"/>
        <end position="174"/>
    </location>
</feature>
<dbReference type="CDD" id="cd17319">
    <property type="entry name" value="MFS_ExuT_GudP_like"/>
    <property type="match status" value="1"/>
</dbReference>
<feature type="transmembrane region" description="Helical" evidence="6">
    <location>
        <begin position="246"/>
        <end position="270"/>
    </location>
</feature>
<keyword evidence="4 6" id="KW-1133">Transmembrane helix</keyword>
<reference evidence="8" key="2">
    <citation type="submission" date="2020-09" db="EMBL/GenBank/DDBJ databases">
        <authorList>
            <person name="Sun Q."/>
            <person name="Zhou Y."/>
        </authorList>
    </citation>
    <scope>NUCLEOTIDE SEQUENCE</scope>
    <source>
        <strain evidence="8">CGMCC 1.12777</strain>
    </source>
</reference>
<keyword evidence="3 6" id="KW-0812">Transmembrane</keyword>
<dbReference type="AlphaFoldDB" id="A0A8J2ZXI8"/>
<feature type="transmembrane region" description="Helical" evidence="6">
    <location>
        <begin position="97"/>
        <end position="116"/>
    </location>
</feature>
<comment type="caution">
    <text evidence="8">The sequence shown here is derived from an EMBL/GenBank/DDBJ whole genome shotgun (WGS) entry which is preliminary data.</text>
</comment>
<gene>
    <name evidence="8" type="ORF">GCM10007096_23870</name>
</gene>
<feature type="transmembrane region" description="Helical" evidence="6">
    <location>
        <begin position="383"/>
        <end position="400"/>
    </location>
</feature>
<dbReference type="InterPro" id="IPR036259">
    <property type="entry name" value="MFS_trans_sf"/>
</dbReference>
<evidence type="ECO:0000256" key="6">
    <source>
        <dbReference type="SAM" id="Phobius"/>
    </source>
</evidence>
<keyword evidence="5 6" id="KW-0472">Membrane</keyword>
<dbReference type="RefSeq" id="WP_229745566.1">
    <property type="nucleotide sequence ID" value="NZ_BMFV01000017.1"/>
</dbReference>
<dbReference type="Pfam" id="PF07690">
    <property type="entry name" value="MFS_1"/>
    <property type="match status" value="1"/>
</dbReference>
<feature type="transmembrane region" description="Helical" evidence="6">
    <location>
        <begin position="282"/>
        <end position="303"/>
    </location>
</feature>
<evidence type="ECO:0000256" key="1">
    <source>
        <dbReference type="ARBA" id="ARBA00004651"/>
    </source>
</evidence>
<feature type="transmembrane region" description="Helical" evidence="6">
    <location>
        <begin position="20"/>
        <end position="38"/>
    </location>
</feature>
<dbReference type="InterPro" id="IPR050382">
    <property type="entry name" value="MFS_Na/Anion_cotransporter"/>
</dbReference>
<evidence type="ECO:0000256" key="4">
    <source>
        <dbReference type="ARBA" id="ARBA00022989"/>
    </source>
</evidence>
<accession>A0A8J2ZXI8</accession>
<organism evidence="8 9">
    <name type="scientific">Pullulanibacillus pueri</name>
    <dbReference type="NCBI Taxonomy" id="1437324"/>
    <lineage>
        <taxon>Bacteria</taxon>
        <taxon>Bacillati</taxon>
        <taxon>Bacillota</taxon>
        <taxon>Bacilli</taxon>
        <taxon>Bacillales</taxon>
        <taxon>Sporolactobacillaceae</taxon>
        <taxon>Pullulanibacillus</taxon>
    </lineage>
</organism>
<feature type="transmembrane region" description="Helical" evidence="6">
    <location>
        <begin position="315"/>
        <end position="335"/>
    </location>
</feature>
<evidence type="ECO:0000256" key="2">
    <source>
        <dbReference type="ARBA" id="ARBA00022448"/>
    </source>
</evidence>
<dbReference type="GO" id="GO:0022857">
    <property type="term" value="F:transmembrane transporter activity"/>
    <property type="evidence" value="ECO:0007669"/>
    <property type="project" value="InterPro"/>
</dbReference>
<feature type="domain" description="Major facilitator superfamily (MFS) profile" evidence="7">
    <location>
        <begin position="25"/>
        <end position="432"/>
    </location>
</feature>
<proteinExistence type="predicted"/>
<dbReference type="PANTHER" id="PTHR11662:SF399">
    <property type="entry name" value="FI19708P1-RELATED"/>
    <property type="match status" value="1"/>
</dbReference>
<feature type="transmembrane region" description="Helical" evidence="6">
    <location>
        <begin position="406"/>
        <end position="429"/>
    </location>
</feature>